<feature type="transmembrane region" description="Helical" evidence="7">
    <location>
        <begin position="876"/>
        <end position="897"/>
    </location>
</feature>
<evidence type="ECO:0000256" key="3">
    <source>
        <dbReference type="ARBA" id="ARBA00022475"/>
    </source>
</evidence>
<protein>
    <submittedName>
        <fullName evidence="9">FtsX-like permease family protein</fullName>
    </submittedName>
</protein>
<evidence type="ECO:0000256" key="7">
    <source>
        <dbReference type="SAM" id="Phobius"/>
    </source>
</evidence>
<keyword evidence="4 7" id="KW-0812">Transmembrane</keyword>
<feature type="domain" description="ABC3 transporter permease C-terminal" evidence="8">
    <location>
        <begin position="777"/>
        <end position="896"/>
    </location>
</feature>
<dbReference type="PANTHER" id="PTHR30489">
    <property type="entry name" value="LIPOPROTEIN-RELEASING SYSTEM TRANSMEMBRANE PROTEIN LOLE"/>
    <property type="match status" value="1"/>
</dbReference>
<comment type="subcellular location">
    <subcellularLocation>
        <location evidence="1">Cell membrane</location>
        <topology evidence="1">Multi-pass membrane protein</topology>
    </subcellularLocation>
</comment>
<name>A0ABV5PEK7_STRCM</name>
<evidence type="ECO:0000256" key="2">
    <source>
        <dbReference type="ARBA" id="ARBA00005236"/>
    </source>
</evidence>
<dbReference type="EMBL" id="JBHMCR010000006">
    <property type="protein sequence ID" value="MFB9521213.1"/>
    <property type="molecule type" value="Genomic_DNA"/>
</dbReference>
<feature type="transmembrane region" description="Helical" evidence="7">
    <location>
        <begin position="770"/>
        <end position="791"/>
    </location>
</feature>
<feature type="transmembrane region" description="Helical" evidence="7">
    <location>
        <begin position="383"/>
        <end position="410"/>
    </location>
</feature>
<evidence type="ECO:0000313" key="9">
    <source>
        <dbReference type="EMBL" id="MFB9521213.1"/>
    </source>
</evidence>
<feature type="transmembrane region" description="Helical" evidence="7">
    <location>
        <begin position="492"/>
        <end position="512"/>
    </location>
</feature>
<feature type="transmembrane region" description="Helical" evidence="7">
    <location>
        <begin position="817"/>
        <end position="844"/>
    </location>
</feature>
<evidence type="ECO:0000259" key="8">
    <source>
        <dbReference type="Pfam" id="PF02687"/>
    </source>
</evidence>
<evidence type="ECO:0000256" key="5">
    <source>
        <dbReference type="ARBA" id="ARBA00022989"/>
    </source>
</evidence>
<feature type="transmembrane region" description="Helical" evidence="7">
    <location>
        <begin position="463"/>
        <end position="480"/>
    </location>
</feature>
<gene>
    <name evidence="9" type="ORF">ACFFTU_14770</name>
</gene>
<evidence type="ECO:0000256" key="6">
    <source>
        <dbReference type="ARBA" id="ARBA00023136"/>
    </source>
</evidence>
<evidence type="ECO:0000256" key="4">
    <source>
        <dbReference type="ARBA" id="ARBA00022692"/>
    </source>
</evidence>
<dbReference type="Pfam" id="PF02687">
    <property type="entry name" value="FtsX"/>
    <property type="match status" value="1"/>
</dbReference>
<dbReference type="InterPro" id="IPR051447">
    <property type="entry name" value="Lipoprotein-release_system"/>
</dbReference>
<keyword evidence="5 7" id="KW-1133">Transmembrane helix</keyword>
<keyword evidence="6 7" id="KW-0472">Membrane</keyword>
<comment type="similarity">
    <text evidence="2">Belongs to the ABC-4 integral membrane protein family. LolC/E subfamily.</text>
</comment>
<dbReference type="InterPro" id="IPR003838">
    <property type="entry name" value="ABC3_permease_C"/>
</dbReference>
<feature type="transmembrane region" description="Helical" evidence="7">
    <location>
        <begin position="547"/>
        <end position="569"/>
    </location>
</feature>
<evidence type="ECO:0000313" key="10">
    <source>
        <dbReference type="Proteomes" id="UP001589718"/>
    </source>
</evidence>
<organism evidence="9 10">
    <name type="scientific">Streptomyces cremeus</name>
    <dbReference type="NCBI Taxonomy" id="66881"/>
    <lineage>
        <taxon>Bacteria</taxon>
        <taxon>Bacillati</taxon>
        <taxon>Actinomycetota</taxon>
        <taxon>Actinomycetes</taxon>
        <taxon>Kitasatosporales</taxon>
        <taxon>Streptomycetaceae</taxon>
        <taxon>Streptomyces</taxon>
    </lineage>
</organism>
<feature type="transmembrane region" description="Helical" evidence="7">
    <location>
        <begin position="342"/>
        <end position="362"/>
    </location>
</feature>
<feature type="transmembrane region" description="Helical" evidence="7">
    <location>
        <begin position="416"/>
        <end position="442"/>
    </location>
</feature>
<evidence type="ECO:0000256" key="1">
    <source>
        <dbReference type="ARBA" id="ARBA00004651"/>
    </source>
</evidence>
<dbReference type="PANTHER" id="PTHR30489:SF0">
    <property type="entry name" value="LIPOPROTEIN-RELEASING SYSTEM TRANSMEMBRANE PROTEIN LOLE"/>
    <property type="match status" value="1"/>
</dbReference>
<dbReference type="Proteomes" id="UP001589718">
    <property type="component" value="Unassembled WGS sequence"/>
</dbReference>
<keyword evidence="10" id="KW-1185">Reference proteome</keyword>
<accession>A0ABV5PEK7</accession>
<sequence length="913" mass="94651">MSHRAVAPWVRTRLRTAPGAAVALGVLVLVTAFLAAAYPRAVDRYQDAGLRHALGTAPSEQRAVQVTLDPSSVPDGRLVRTPEKLRGTLQEIVRTLPAPLTADLADSAYGVRAHQPLVGQDKWLPRLSLEPAELALSTRSDLARHSRLVEGRAAVHPPSGAGAGAGDDFTADGPEVALEGVVTRATARDLRIKVGAVLHLAQKSGGGNTAVRVTGIVEPLRPASMYWDVRPSLHTPVVKAADMSGETDFWSAEVLLPLEAGPDLPAGRTEPAPFWDLAPRTDALTAPDAGPLTSAVASLESGPAQSLLRERARVTTVLTTDLETLVARHLASRATIDPVVAVAGYGIGTVAGVVLLMMGALASARRHGELALLRARGGSVRGMAGRLCAELAVVAVPAAAVGWLAAWLLLPGARTTASVLAAAAVAATAVAGLPVRAAVAHLRPRTHGERADLVRAKPSRRRTVVELTFVALMAGAIAALSRRGTGSGADGLVSAAPVLVAVIASFVLVRLYPLPLRLAARPAARRRGAVGFLAAARSGRAPATATLPLLALLIALSTAAFGGSVLAGVSDSRDRAATVTVGADAMLRRNVGSFDAGTVAEVRRTAGVRDVSPVGVDYRLSLQDRQPDVTLVAVDPDSYAKLSRHTGIGEFDPGALAPRGRVFPVLASPKTAARLAGKKDLALRSVVLGSFTTRLGGTLSATPVMDEREFLVIDKAALPGFRPSTLMITGSGLDKKALRALAGRDAVVALRTEARAELSDPPLQRGAEQVYTAAIAAGAGFAVLAVLLSLLQSSPERGALLARLRTMGLTRRQSRRLLVFESLPQALLAACGGALVGWTAIALLSPSIDLATLALATHTHWVGTAAAPLRTDGWSLLVPAVAVVGIATGVAALQAWWSTRRTTTTELRAGDAR</sequence>
<proteinExistence type="inferred from homology"/>
<reference evidence="9 10" key="1">
    <citation type="submission" date="2024-09" db="EMBL/GenBank/DDBJ databases">
        <authorList>
            <person name="Sun Q."/>
            <person name="Mori K."/>
        </authorList>
    </citation>
    <scope>NUCLEOTIDE SEQUENCE [LARGE SCALE GENOMIC DNA]</scope>
    <source>
        <strain evidence="9 10">JCM 4362</strain>
    </source>
</reference>
<keyword evidence="3" id="KW-1003">Cell membrane</keyword>
<dbReference type="RefSeq" id="WP_345222880.1">
    <property type="nucleotide sequence ID" value="NZ_BAAAXE010000013.1"/>
</dbReference>
<comment type="caution">
    <text evidence="9">The sequence shown here is derived from an EMBL/GenBank/DDBJ whole genome shotgun (WGS) entry which is preliminary data.</text>
</comment>